<dbReference type="InterPro" id="IPR006311">
    <property type="entry name" value="TAT_signal"/>
</dbReference>
<feature type="chain" id="PRO_5040737866" description="DUF1499 domain-containing protein" evidence="1">
    <location>
        <begin position="21"/>
        <end position="156"/>
    </location>
</feature>
<dbReference type="Proteomes" id="UP000600101">
    <property type="component" value="Unassembled WGS sequence"/>
</dbReference>
<name>A0A9X0UCW2_9PROT</name>
<evidence type="ECO:0000313" key="2">
    <source>
        <dbReference type="EMBL" id="MBC4015672.1"/>
    </source>
</evidence>
<organism evidence="2 3">
    <name type="scientific">Siccirubricoccus deserti</name>
    <dbReference type="NCBI Taxonomy" id="2013562"/>
    <lineage>
        <taxon>Bacteria</taxon>
        <taxon>Pseudomonadati</taxon>
        <taxon>Pseudomonadota</taxon>
        <taxon>Alphaproteobacteria</taxon>
        <taxon>Acetobacterales</taxon>
        <taxon>Roseomonadaceae</taxon>
        <taxon>Siccirubricoccus</taxon>
    </lineage>
</organism>
<dbReference type="RefSeq" id="WP_186770445.1">
    <property type="nucleotide sequence ID" value="NZ_JACOMF010000009.1"/>
</dbReference>
<gene>
    <name evidence="2" type="ORF">H7965_10050</name>
</gene>
<keyword evidence="3" id="KW-1185">Reference proteome</keyword>
<dbReference type="PROSITE" id="PS51318">
    <property type="entry name" value="TAT"/>
    <property type="match status" value="1"/>
</dbReference>
<evidence type="ECO:0000313" key="3">
    <source>
        <dbReference type="Proteomes" id="UP000600101"/>
    </source>
</evidence>
<comment type="caution">
    <text evidence="2">The sequence shown here is derived from an EMBL/GenBank/DDBJ whole genome shotgun (WGS) entry which is preliminary data.</text>
</comment>
<accession>A0A9X0UCW2</accession>
<reference evidence="2" key="1">
    <citation type="submission" date="2020-08" db="EMBL/GenBank/DDBJ databases">
        <authorList>
            <person name="Hu Y."/>
            <person name="Nguyen S.V."/>
            <person name="Li F."/>
            <person name="Fanning S."/>
        </authorList>
    </citation>
    <scope>NUCLEOTIDE SEQUENCE</scope>
    <source>
        <strain evidence="2">SYSU D8009</strain>
    </source>
</reference>
<evidence type="ECO:0000256" key="1">
    <source>
        <dbReference type="SAM" id="SignalP"/>
    </source>
</evidence>
<dbReference type="EMBL" id="JACOMF010000009">
    <property type="protein sequence ID" value="MBC4015672.1"/>
    <property type="molecule type" value="Genomic_DNA"/>
</dbReference>
<feature type="signal peptide" evidence="1">
    <location>
        <begin position="1"/>
        <end position="20"/>
    </location>
</feature>
<evidence type="ECO:0008006" key="4">
    <source>
        <dbReference type="Google" id="ProtNLM"/>
    </source>
</evidence>
<dbReference type="AlphaFoldDB" id="A0A9X0UCW2"/>
<proteinExistence type="predicted"/>
<sequence length="156" mass="16934">MAITQGRRSLLVVLGMAAIAAGCAPTAQQQAEALSRPDGVPNARARESRRFDTSDLPAVLRATLGALQDSGFTIEETQAQFGVVTASKIAGVRIRVQVVLRRLPNREAILVRATFQRVIPRPGAMLAGGEVMDDPLLYRDFFERLAQSLYLTANEI</sequence>
<protein>
    <recommendedName>
        <fullName evidence="4">DUF1499 domain-containing protein</fullName>
    </recommendedName>
</protein>
<keyword evidence="1" id="KW-0732">Signal</keyword>
<dbReference type="PROSITE" id="PS51257">
    <property type="entry name" value="PROKAR_LIPOPROTEIN"/>
    <property type="match status" value="1"/>
</dbReference>